<dbReference type="FunFam" id="2.30.30.40:FF:000072">
    <property type="entry name" value="Unconventional Myosin IB"/>
    <property type="match status" value="1"/>
</dbReference>
<accession>W4KAT2</accession>
<evidence type="ECO:0000256" key="2">
    <source>
        <dbReference type="PROSITE-ProRule" id="PRU00192"/>
    </source>
</evidence>
<dbReference type="eggNOG" id="KOG0162">
    <property type="taxonomic scope" value="Eukaryota"/>
</dbReference>
<dbReference type="GO" id="GO:0097320">
    <property type="term" value="P:plasma membrane tubulation"/>
    <property type="evidence" value="ECO:0007669"/>
    <property type="project" value="TreeGrafter"/>
</dbReference>
<gene>
    <name evidence="5" type="ORF">HETIRDRAFT_315471</name>
</gene>
<dbReference type="STRING" id="747525.W4KAT2"/>
<dbReference type="GO" id="GO:0008289">
    <property type="term" value="F:lipid binding"/>
    <property type="evidence" value="ECO:0007669"/>
    <property type="project" value="TreeGrafter"/>
</dbReference>
<protein>
    <recommendedName>
        <fullName evidence="4">SH3 domain-containing protein</fullName>
    </recommendedName>
</protein>
<dbReference type="Proteomes" id="UP000030671">
    <property type="component" value="Unassembled WGS sequence"/>
</dbReference>
<dbReference type="EMBL" id="KI925457">
    <property type="protein sequence ID" value="ETW82898.1"/>
    <property type="molecule type" value="Genomic_DNA"/>
</dbReference>
<keyword evidence="6" id="KW-1185">Reference proteome</keyword>
<sequence>MATPTDPQAAALLYHVVAQMQQNVDFLVSQNYISSADASNIISRLPSSVHGGAASPRGILSSFSVRKRSVPSTPARANQARALWAYNQGGQDPSDLSFSEGDIIEIVSETNADWWTGRVNGKEGLFPSNHVEKIAVNSPAPPYNVQSAVGANHAFEKPVYKPFMAAHHGIDQPPPPNGSTNSIGLQQAAGQEEKKAKYGALKNTMAHSAAAGLGAGAGKSLSHIFQYILMHPHRNLGMALGGGLVRKIL</sequence>
<proteinExistence type="predicted"/>
<evidence type="ECO:0000313" key="6">
    <source>
        <dbReference type="Proteomes" id="UP000030671"/>
    </source>
</evidence>
<dbReference type="InterPro" id="IPR001452">
    <property type="entry name" value="SH3_domain"/>
</dbReference>
<dbReference type="GO" id="GO:1990528">
    <property type="term" value="C:Rvs161p-Rvs167p complex"/>
    <property type="evidence" value="ECO:0007669"/>
    <property type="project" value="TreeGrafter"/>
</dbReference>
<evidence type="ECO:0000256" key="3">
    <source>
        <dbReference type="SAM" id="MobiDB-lite"/>
    </source>
</evidence>
<dbReference type="GeneID" id="20670226"/>
<evidence type="ECO:0000313" key="5">
    <source>
        <dbReference type="EMBL" id="ETW82898.1"/>
    </source>
</evidence>
<dbReference type="Pfam" id="PF00018">
    <property type="entry name" value="SH3_1"/>
    <property type="match status" value="1"/>
</dbReference>
<dbReference type="RefSeq" id="XP_009545205.1">
    <property type="nucleotide sequence ID" value="XM_009546910.1"/>
</dbReference>
<dbReference type="KEGG" id="hir:HETIRDRAFT_315471"/>
<dbReference type="InParanoid" id="W4KAT2"/>
<dbReference type="GO" id="GO:0030479">
    <property type="term" value="C:actin cortical patch"/>
    <property type="evidence" value="ECO:0007669"/>
    <property type="project" value="TreeGrafter"/>
</dbReference>
<evidence type="ECO:0000259" key="4">
    <source>
        <dbReference type="PROSITE" id="PS50002"/>
    </source>
</evidence>
<dbReference type="GO" id="GO:0006897">
    <property type="term" value="P:endocytosis"/>
    <property type="evidence" value="ECO:0007669"/>
    <property type="project" value="InterPro"/>
</dbReference>
<feature type="compositionally biased region" description="Polar residues" evidence="3">
    <location>
        <begin position="178"/>
        <end position="189"/>
    </location>
</feature>
<feature type="region of interest" description="Disordered" evidence="3">
    <location>
        <begin position="166"/>
        <end position="189"/>
    </location>
</feature>
<dbReference type="GO" id="GO:0043332">
    <property type="term" value="C:mating projection tip"/>
    <property type="evidence" value="ECO:0007669"/>
    <property type="project" value="TreeGrafter"/>
</dbReference>
<dbReference type="GO" id="GO:0031097">
    <property type="term" value="C:medial cortex"/>
    <property type="evidence" value="ECO:0007669"/>
    <property type="project" value="TreeGrafter"/>
</dbReference>
<keyword evidence="1 2" id="KW-0728">SH3 domain</keyword>
<dbReference type="HOGENOM" id="CLU_064552_0_0_1"/>
<dbReference type="PRINTS" id="PR00452">
    <property type="entry name" value="SH3DOMAIN"/>
</dbReference>
<dbReference type="GO" id="GO:0051666">
    <property type="term" value="P:actin cortical patch localization"/>
    <property type="evidence" value="ECO:0007669"/>
    <property type="project" value="InterPro"/>
</dbReference>
<evidence type="ECO:0000256" key="1">
    <source>
        <dbReference type="ARBA" id="ARBA00022443"/>
    </source>
</evidence>
<dbReference type="InterPro" id="IPR036028">
    <property type="entry name" value="SH3-like_dom_sf"/>
</dbReference>
<feature type="domain" description="SH3" evidence="4">
    <location>
        <begin position="75"/>
        <end position="136"/>
    </location>
</feature>
<dbReference type="PANTHER" id="PTHR47174:SF1">
    <property type="entry name" value="REDUCED VIABILITY UPON STARVATION PROTEIN 167"/>
    <property type="match status" value="1"/>
</dbReference>
<reference evidence="5 6" key="1">
    <citation type="journal article" date="2012" name="New Phytol.">
        <title>Insight into trade-off between wood decay and parasitism from the genome of a fungal forest pathogen.</title>
        <authorList>
            <person name="Olson A."/>
            <person name="Aerts A."/>
            <person name="Asiegbu F."/>
            <person name="Belbahri L."/>
            <person name="Bouzid O."/>
            <person name="Broberg A."/>
            <person name="Canback B."/>
            <person name="Coutinho P.M."/>
            <person name="Cullen D."/>
            <person name="Dalman K."/>
            <person name="Deflorio G."/>
            <person name="van Diepen L.T."/>
            <person name="Dunand C."/>
            <person name="Duplessis S."/>
            <person name="Durling M."/>
            <person name="Gonthier P."/>
            <person name="Grimwood J."/>
            <person name="Fossdal C.G."/>
            <person name="Hansson D."/>
            <person name="Henrissat B."/>
            <person name="Hietala A."/>
            <person name="Himmelstrand K."/>
            <person name="Hoffmeister D."/>
            <person name="Hogberg N."/>
            <person name="James T.Y."/>
            <person name="Karlsson M."/>
            <person name="Kohler A."/>
            <person name="Kues U."/>
            <person name="Lee Y.H."/>
            <person name="Lin Y.C."/>
            <person name="Lind M."/>
            <person name="Lindquist E."/>
            <person name="Lombard V."/>
            <person name="Lucas S."/>
            <person name="Lunden K."/>
            <person name="Morin E."/>
            <person name="Murat C."/>
            <person name="Park J."/>
            <person name="Raffaello T."/>
            <person name="Rouze P."/>
            <person name="Salamov A."/>
            <person name="Schmutz J."/>
            <person name="Solheim H."/>
            <person name="Stahlberg J."/>
            <person name="Velez H."/>
            <person name="de Vries R.P."/>
            <person name="Wiebenga A."/>
            <person name="Woodward S."/>
            <person name="Yakovlev I."/>
            <person name="Garbelotto M."/>
            <person name="Martin F."/>
            <person name="Grigoriev I.V."/>
            <person name="Stenlid J."/>
        </authorList>
    </citation>
    <scope>NUCLEOTIDE SEQUENCE [LARGE SCALE GENOMIC DNA]</scope>
    <source>
        <strain evidence="5 6">TC 32-1</strain>
    </source>
</reference>
<dbReference type="FunCoup" id="W4KAT2">
    <property type="interactions" value="69"/>
</dbReference>
<dbReference type="PROSITE" id="PS50002">
    <property type="entry name" value="SH3"/>
    <property type="match status" value="1"/>
</dbReference>
<dbReference type="SUPFAM" id="SSF50044">
    <property type="entry name" value="SH3-domain"/>
    <property type="match status" value="1"/>
</dbReference>
<dbReference type="AlphaFoldDB" id="W4KAT2"/>
<dbReference type="SMART" id="SM00326">
    <property type="entry name" value="SH3"/>
    <property type="match status" value="1"/>
</dbReference>
<name>W4KAT2_HETIT</name>
<dbReference type="OrthoDB" id="5983572at2759"/>
<dbReference type="InterPro" id="IPR046982">
    <property type="entry name" value="BIN3/RVS161-like"/>
</dbReference>
<organism evidence="5 6">
    <name type="scientific">Heterobasidion irregulare (strain TC 32-1)</name>
    <dbReference type="NCBI Taxonomy" id="747525"/>
    <lineage>
        <taxon>Eukaryota</taxon>
        <taxon>Fungi</taxon>
        <taxon>Dikarya</taxon>
        <taxon>Basidiomycota</taxon>
        <taxon>Agaricomycotina</taxon>
        <taxon>Agaricomycetes</taxon>
        <taxon>Russulales</taxon>
        <taxon>Bondarzewiaceae</taxon>
        <taxon>Heterobasidion</taxon>
        <taxon>Heterobasidion annosum species complex</taxon>
    </lineage>
</organism>
<dbReference type="PRINTS" id="PR00499">
    <property type="entry name" value="P67PHOX"/>
</dbReference>
<dbReference type="Gene3D" id="2.30.30.40">
    <property type="entry name" value="SH3 Domains"/>
    <property type="match status" value="1"/>
</dbReference>
<dbReference type="PANTHER" id="PTHR47174">
    <property type="entry name" value="BRIDGING INTEGRATOR 3"/>
    <property type="match status" value="1"/>
</dbReference>